<accession>A0A934M3J9</accession>
<dbReference type="NCBIfam" id="TIGR03936">
    <property type="entry name" value="sam_1_link_chp"/>
    <property type="match status" value="1"/>
</dbReference>
<protein>
    <submittedName>
        <fullName evidence="2">DUF2344 domain-containing protein</fullName>
    </submittedName>
</protein>
<evidence type="ECO:0000313" key="3">
    <source>
        <dbReference type="Proteomes" id="UP000622687"/>
    </source>
</evidence>
<dbReference type="Proteomes" id="UP000622687">
    <property type="component" value="Unassembled WGS sequence"/>
</dbReference>
<evidence type="ECO:0000259" key="1">
    <source>
        <dbReference type="Pfam" id="PF10105"/>
    </source>
</evidence>
<evidence type="ECO:0000313" key="2">
    <source>
        <dbReference type="EMBL" id="MBI6871678.1"/>
    </source>
</evidence>
<dbReference type="RefSeq" id="WP_211141125.1">
    <property type="nucleotide sequence ID" value="NZ_JAEEGB010000004.1"/>
</dbReference>
<proteinExistence type="predicted"/>
<dbReference type="InterPro" id="IPR018768">
    <property type="entry name" value="DUF2344"/>
</dbReference>
<gene>
    <name evidence="2" type="ORF">I6U51_03025</name>
</gene>
<dbReference type="AlphaFoldDB" id="A0A934M3J9"/>
<feature type="domain" description="DUF2344" evidence="1">
    <location>
        <begin position="4"/>
        <end position="191"/>
    </location>
</feature>
<sequence>MTVRYLIKFSKEDSIKFVAHLDLMRTIQRMMKRSGLPVQYSKGFNPHINMSLAQPLAVGVYSSGDYLDVAFDEELEESTITEKLNLSAPMGIKVFEAVKIKEEQNKKVFKSMAAIDAAKYTIKIKYNSVELLNQDMEKLLSTHEWETIKKSKSGESKVNIRSMIKELKYEIVDNVLMIHTIVSCGSKENLSAELLAKFIQENTREAKVDAFVDIKREEMYALMKGKLVPLYKYAKML</sequence>
<name>A0A934M3J9_9CLOT</name>
<dbReference type="Pfam" id="PF10105">
    <property type="entry name" value="DUF2344"/>
    <property type="match status" value="1"/>
</dbReference>
<reference evidence="2" key="1">
    <citation type="submission" date="2020-12" db="EMBL/GenBank/DDBJ databases">
        <title>Clostridium thailandense sp. nov., a novel acetogenic bacterium isolated from peat land soil in Thailand.</title>
        <authorList>
            <person name="Chaikitkaew S."/>
            <person name="Birkeland N.K."/>
        </authorList>
    </citation>
    <scope>NUCLEOTIDE SEQUENCE</scope>
    <source>
        <strain evidence="2">DSM 17425</strain>
    </source>
</reference>
<dbReference type="EMBL" id="JAEEGB010000004">
    <property type="protein sequence ID" value="MBI6871678.1"/>
    <property type="molecule type" value="Genomic_DNA"/>
</dbReference>
<comment type="caution">
    <text evidence="2">The sequence shown here is derived from an EMBL/GenBank/DDBJ whole genome shotgun (WGS) entry which is preliminary data.</text>
</comment>
<organism evidence="2 3">
    <name type="scientific">Clostridium aciditolerans</name>
    <dbReference type="NCBI Taxonomy" id="339861"/>
    <lineage>
        <taxon>Bacteria</taxon>
        <taxon>Bacillati</taxon>
        <taxon>Bacillota</taxon>
        <taxon>Clostridia</taxon>
        <taxon>Eubacteriales</taxon>
        <taxon>Clostridiaceae</taxon>
        <taxon>Clostridium</taxon>
    </lineage>
</organism>
<keyword evidence="3" id="KW-1185">Reference proteome</keyword>